<dbReference type="SUPFAM" id="SSF52540">
    <property type="entry name" value="P-loop containing nucleoside triphosphate hydrolases"/>
    <property type="match status" value="1"/>
</dbReference>
<keyword evidence="8" id="KW-1185">Reference proteome</keyword>
<evidence type="ECO:0000313" key="7">
    <source>
        <dbReference type="EMBL" id="APZ43185.1"/>
    </source>
</evidence>
<dbReference type="Proteomes" id="UP000243807">
    <property type="component" value="Chromosome"/>
</dbReference>
<gene>
    <name evidence="7" type="ORF">BW247_08840</name>
</gene>
<dbReference type="InterPro" id="IPR025943">
    <property type="entry name" value="Sigma_54_int_dom_ATP-bd_2"/>
</dbReference>
<dbReference type="PROSITE" id="PS00676">
    <property type="entry name" value="SIGMA54_INTERACT_2"/>
    <property type="match status" value="1"/>
</dbReference>
<dbReference type="InterPro" id="IPR003593">
    <property type="entry name" value="AAA+_ATPase"/>
</dbReference>
<accession>A0A1P8UH68</accession>
<keyword evidence="1" id="KW-0547">Nucleotide-binding</keyword>
<dbReference type="InterPro" id="IPR002078">
    <property type="entry name" value="Sigma_54_int"/>
</dbReference>
<keyword evidence="4" id="KW-0238">DNA-binding</keyword>
<dbReference type="GO" id="GO:0006355">
    <property type="term" value="P:regulation of DNA-templated transcription"/>
    <property type="evidence" value="ECO:0007669"/>
    <property type="project" value="InterPro"/>
</dbReference>
<evidence type="ECO:0000256" key="3">
    <source>
        <dbReference type="ARBA" id="ARBA00023015"/>
    </source>
</evidence>
<dbReference type="PROSITE" id="PS00675">
    <property type="entry name" value="SIGMA54_INTERACT_1"/>
    <property type="match status" value="1"/>
</dbReference>
<dbReference type="SUPFAM" id="SSF46689">
    <property type="entry name" value="Homeodomain-like"/>
    <property type="match status" value="1"/>
</dbReference>
<evidence type="ECO:0000256" key="1">
    <source>
        <dbReference type="ARBA" id="ARBA00022741"/>
    </source>
</evidence>
<dbReference type="AlphaFoldDB" id="A0A1P8UH68"/>
<dbReference type="InterPro" id="IPR025944">
    <property type="entry name" value="Sigma_54_int_dom_CS"/>
</dbReference>
<reference evidence="7 8" key="1">
    <citation type="submission" date="2017-01" db="EMBL/GenBank/DDBJ databases">
        <title>Draft sequence of Acidihalobacter ferrooxidans strain DSM 14175 (strain V8).</title>
        <authorList>
            <person name="Khaleque H.N."/>
            <person name="Ramsay J.P."/>
            <person name="Murphy R.J.T."/>
            <person name="Kaksonen A.H."/>
            <person name="Boxall N.J."/>
            <person name="Watkin E.L.J."/>
        </authorList>
    </citation>
    <scope>NUCLEOTIDE SEQUENCE [LARGE SCALE GENOMIC DNA]</scope>
    <source>
        <strain evidence="7 8">V8</strain>
    </source>
</reference>
<keyword evidence="2" id="KW-0067">ATP-binding</keyword>
<dbReference type="PROSITE" id="PS00688">
    <property type="entry name" value="SIGMA54_INTERACT_3"/>
    <property type="match status" value="1"/>
</dbReference>
<dbReference type="FunFam" id="3.40.50.300:FF:000006">
    <property type="entry name" value="DNA-binding transcriptional regulator NtrC"/>
    <property type="match status" value="1"/>
</dbReference>
<dbReference type="GO" id="GO:0043565">
    <property type="term" value="F:sequence-specific DNA binding"/>
    <property type="evidence" value="ECO:0007669"/>
    <property type="project" value="InterPro"/>
</dbReference>
<protein>
    <recommendedName>
        <fullName evidence="6">Sigma-54 factor interaction domain-containing protein</fullName>
    </recommendedName>
</protein>
<evidence type="ECO:0000313" key="8">
    <source>
        <dbReference type="Proteomes" id="UP000243807"/>
    </source>
</evidence>
<dbReference type="OrthoDB" id="9804019at2"/>
<dbReference type="Pfam" id="PF25601">
    <property type="entry name" value="AAA_lid_14"/>
    <property type="match status" value="1"/>
</dbReference>
<dbReference type="CDD" id="cd00009">
    <property type="entry name" value="AAA"/>
    <property type="match status" value="1"/>
</dbReference>
<dbReference type="SMART" id="SM00382">
    <property type="entry name" value="AAA"/>
    <property type="match status" value="1"/>
</dbReference>
<organism evidence="7 8">
    <name type="scientific">Acidihalobacter ferrooxydans</name>
    <dbReference type="NCBI Taxonomy" id="1765967"/>
    <lineage>
        <taxon>Bacteria</taxon>
        <taxon>Pseudomonadati</taxon>
        <taxon>Pseudomonadota</taxon>
        <taxon>Gammaproteobacteria</taxon>
        <taxon>Chromatiales</taxon>
        <taxon>Ectothiorhodospiraceae</taxon>
        <taxon>Acidihalobacter</taxon>
    </lineage>
</organism>
<feature type="domain" description="Sigma-54 factor interaction" evidence="6">
    <location>
        <begin position="143"/>
        <end position="372"/>
    </location>
</feature>
<evidence type="ECO:0000256" key="5">
    <source>
        <dbReference type="ARBA" id="ARBA00023163"/>
    </source>
</evidence>
<dbReference type="InterPro" id="IPR002197">
    <property type="entry name" value="HTH_Fis"/>
</dbReference>
<dbReference type="PANTHER" id="PTHR32071">
    <property type="entry name" value="TRANSCRIPTIONAL REGULATORY PROTEIN"/>
    <property type="match status" value="1"/>
</dbReference>
<sequence>MESMQNDEIYPLIVATMAHLSEGVVIANDEGDVIYTNASALSLLELGDAPRKLREIRGINIGKSALKAALQQGEADAAGRPSGRFVSFREVIRTEQGERCVEFKTGTVRCALNSIPLRVLILSDRTHERRYEAFFNHRDENAFITHDIETLNLIERVEQVAPINVPVLLEGESGTGKTRIARMIHVKSTRSTMPFVEVNCAAVPDSLLETEFFGHIKGSFTGAHKDRIGRFQAANGGTLFLDEIGEIPLTLQPKLLRALQDQTFEPVGSNRPVKVDIRIIAASNQDLKTMVQDGRFRADLYYRLAVIPLRVPALRERPADIRLLIDHFIEQVCLRLQIDRPTVTPNALQLMMDYPWPGNVRELINAIEHGVICAVNGQIVPDSLPVDIRKRANSSIRTSPTEQIDRESLLATLQATQWNRSRAAENLGIDRSTLWRWMQRMHIQPPND</sequence>
<keyword evidence="3" id="KW-0805">Transcription regulation</keyword>
<dbReference type="Gene3D" id="1.10.10.60">
    <property type="entry name" value="Homeodomain-like"/>
    <property type="match status" value="1"/>
</dbReference>
<dbReference type="Pfam" id="PF02954">
    <property type="entry name" value="HTH_8"/>
    <property type="match status" value="1"/>
</dbReference>
<dbReference type="InterPro" id="IPR058031">
    <property type="entry name" value="AAA_lid_NorR"/>
</dbReference>
<dbReference type="InterPro" id="IPR027417">
    <property type="entry name" value="P-loop_NTPase"/>
</dbReference>
<dbReference type="Pfam" id="PF00158">
    <property type="entry name" value="Sigma54_activat"/>
    <property type="match status" value="1"/>
</dbReference>
<evidence type="ECO:0000259" key="6">
    <source>
        <dbReference type="PROSITE" id="PS50045"/>
    </source>
</evidence>
<dbReference type="STRING" id="1765967.BW247_08840"/>
<dbReference type="GO" id="GO:0005524">
    <property type="term" value="F:ATP binding"/>
    <property type="evidence" value="ECO:0007669"/>
    <property type="project" value="UniProtKB-KW"/>
</dbReference>
<dbReference type="PRINTS" id="PR01590">
    <property type="entry name" value="HTHFIS"/>
</dbReference>
<name>A0A1P8UH68_9GAMM</name>
<dbReference type="KEGG" id="afy:BW247_08840"/>
<dbReference type="InterPro" id="IPR025662">
    <property type="entry name" value="Sigma_54_int_dom_ATP-bd_1"/>
</dbReference>
<dbReference type="Gene3D" id="1.10.8.60">
    <property type="match status" value="1"/>
</dbReference>
<evidence type="ECO:0000256" key="4">
    <source>
        <dbReference type="ARBA" id="ARBA00023125"/>
    </source>
</evidence>
<proteinExistence type="predicted"/>
<keyword evidence="5" id="KW-0804">Transcription</keyword>
<dbReference type="InterPro" id="IPR009057">
    <property type="entry name" value="Homeodomain-like_sf"/>
</dbReference>
<dbReference type="PROSITE" id="PS50045">
    <property type="entry name" value="SIGMA54_INTERACT_4"/>
    <property type="match status" value="1"/>
</dbReference>
<dbReference type="Gene3D" id="3.40.50.300">
    <property type="entry name" value="P-loop containing nucleotide triphosphate hydrolases"/>
    <property type="match status" value="1"/>
</dbReference>
<dbReference type="EMBL" id="CP019434">
    <property type="protein sequence ID" value="APZ43185.1"/>
    <property type="molecule type" value="Genomic_DNA"/>
</dbReference>
<evidence type="ECO:0000256" key="2">
    <source>
        <dbReference type="ARBA" id="ARBA00022840"/>
    </source>
</evidence>